<evidence type="ECO:0000256" key="1">
    <source>
        <dbReference type="SAM" id="Phobius"/>
    </source>
</evidence>
<keyword evidence="4" id="KW-1185">Reference proteome</keyword>
<proteinExistence type="predicted"/>
<evidence type="ECO:0000313" key="3">
    <source>
        <dbReference type="EMBL" id="KAK6179140.1"/>
    </source>
</evidence>
<organism evidence="3 4">
    <name type="scientific">Patella caerulea</name>
    <name type="common">Rayed Mediterranean limpet</name>
    <dbReference type="NCBI Taxonomy" id="87958"/>
    <lineage>
        <taxon>Eukaryota</taxon>
        <taxon>Metazoa</taxon>
        <taxon>Spiralia</taxon>
        <taxon>Lophotrochozoa</taxon>
        <taxon>Mollusca</taxon>
        <taxon>Gastropoda</taxon>
        <taxon>Patellogastropoda</taxon>
        <taxon>Patelloidea</taxon>
        <taxon>Patellidae</taxon>
        <taxon>Patella</taxon>
    </lineage>
</organism>
<accession>A0AAN8JLZ4</accession>
<dbReference type="InterPro" id="IPR057371">
    <property type="entry name" value="VERL_C"/>
</dbReference>
<feature type="transmembrane region" description="Helical" evidence="1">
    <location>
        <begin position="21"/>
        <end position="45"/>
    </location>
</feature>
<comment type="caution">
    <text evidence="3">The sequence shown here is derived from an EMBL/GenBank/DDBJ whole genome shotgun (WGS) entry which is preliminary data.</text>
</comment>
<reference evidence="3 4" key="1">
    <citation type="submission" date="2024-01" db="EMBL/GenBank/DDBJ databases">
        <title>The genome of the rayed Mediterranean limpet Patella caerulea (Linnaeus, 1758).</title>
        <authorList>
            <person name="Anh-Thu Weber A."/>
            <person name="Halstead-Nussloch G."/>
        </authorList>
    </citation>
    <scope>NUCLEOTIDE SEQUENCE [LARGE SCALE GENOMIC DNA]</scope>
    <source>
        <strain evidence="3">AATW-2023a</strain>
        <tissue evidence="3">Whole specimen</tissue>
    </source>
</reference>
<dbReference type="EMBL" id="JAZGQO010000008">
    <property type="protein sequence ID" value="KAK6179140.1"/>
    <property type="molecule type" value="Genomic_DNA"/>
</dbReference>
<dbReference type="PROSITE" id="PS51034">
    <property type="entry name" value="ZP_2"/>
    <property type="match status" value="1"/>
</dbReference>
<dbReference type="AlphaFoldDB" id="A0AAN8JLZ4"/>
<keyword evidence="1" id="KW-1133">Transmembrane helix</keyword>
<dbReference type="Pfam" id="PF25272">
    <property type="entry name" value="VERL_C"/>
    <property type="match status" value="1"/>
</dbReference>
<keyword evidence="1" id="KW-0812">Transmembrane</keyword>
<protein>
    <recommendedName>
        <fullName evidence="2">ZP domain-containing protein</fullName>
    </recommendedName>
</protein>
<evidence type="ECO:0000259" key="2">
    <source>
        <dbReference type="PROSITE" id="PS51034"/>
    </source>
</evidence>
<sequence>MHVQRTNCYKKVTQREDFSRFLLSTIISQLLKMIGVRMFAVFFVLSAVDFAVALPKDSILIITPQCSDLSTKTPSIEIVTDLSITAYAHCKNANVSFSSSDKVNFYVNGTYSTTSTKDVCQFYKRKGANVYTVGVSVAWGEVGGTVRTHTEVNSVTCTFDKYGKKNTTEKVISESVLAPVEILKSMGTEDNDAFQLDIQNVLNKTIKGNIALGRVVSLAATGKTGSGLRVISCTAMANTKDGKSAKSVILSGGCGNGRIYGKKEGFYTVGKIARSPFFNMFAIRNMANVKFECLATVCDRACNGSGCDLEKRRKRSSGKKIMIRSERIFVDKLDNE</sequence>
<dbReference type="Proteomes" id="UP001347796">
    <property type="component" value="Unassembled WGS sequence"/>
</dbReference>
<dbReference type="InterPro" id="IPR001507">
    <property type="entry name" value="ZP_dom"/>
</dbReference>
<gene>
    <name evidence="3" type="ORF">SNE40_011562</name>
</gene>
<feature type="domain" description="ZP" evidence="2">
    <location>
        <begin position="53"/>
        <end position="314"/>
    </location>
</feature>
<name>A0AAN8JLZ4_PATCE</name>
<evidence type="ECO:0000313" key="4">
    <source>
        <dbReference type="Proteomes" id="UP001347796"/>
    </source>
</evidence>
<keyword evidence="1" id="KW-0472">Membrane</keyword>